<dbReference type="Pfam" id="PF04464">
    <property type="entry name" value="Glyphos_transf"/>
    <property type="match status" value="1"/>
</dbReference>
<accession>A0ABS2DKR0</accession>
<evidence type="ECO:0000313" key="7">
    <source>
        <dbReference type="EMBL" id="MBM6619089.1"/>
    </source>
</evidence>
<dbReference type="Proteomes" id="UP001518925">
    <property type="component" value="Unassembled WGS sequence"/>
</dbReference>
<organism evidence="7 8">
    <name type="scientific">Bacillus suaedaesalsae</name>
    <dbReference type="NCBI Taxonomy" id="2810349"/>
    <lineage>
        <taxon>Bacteria</taxon>
        <taxon>Bacillati</taxon>
        <taxon>Bacillota</taxon>
        <taxon>Bacilli</taxon>
        <taxon>Bacillales</taxon>
        <taxon>Bacillaceae</taxon>
        <taxon>Bacillus</taxon>
    </lineage>
</organism>
<protein>
    <submittedName>
        <fullName evidence="7">CDP-glycerol glycerophosphotransferase family protein</fullName>
    </submittedName>
</protein>
<dbReference type="PANTHER" id="PTHR37316:SF3">
    <property type="entry name" value="TEICHOIC ACID GLYCEROL-PHOSPHATE TRANSFERASE"/>
    <property type="match status" value="1"/>
</dbReference>
<comment type="subcellular location">
    <subcellularLocation>
        <location evidence="1">Cell membrane</location>
        <topology evidence="1">Peripheral membrane protein</topology>
    </subcellularLocation>
</comment>
<dbReference type="EMBL" id="JAFELM010000039">
    <property type="protein sequence ID" value="MBM6619089.1"/>
    <property type="molecule type" value="Genomic_DNA"/>
</dbReference>
<keyword evidence="3" id="KW-1003">Cell membrane</keyword>
<dbReference type="Gene3D" id="3.40.50.11820">
    <property type="match status" value="1"/>
</dbReference>
<dbReference type="InterPro" id="IPR051612">
    <property type="entry name" value="Teichoic_Acid_Biosynth"/>
</dbReference>
<keyword evidence="5" id="KW-0777">Teichoic acid biosynthesis</keyword>
<evidence type="ECO:0000313" key="8">
    <source>
        <dbReference type="Proteomes" id="UP001518925"/>
    </source>
</evidence>
<evidence type="ECO:0000256" key="1">
    <source>
        <dbReference type="ARBA" id="ARBA00004202"/>
    </source>
</evidence>
<dbReference type="PANTHER" id="PTHR37316">
    <property type="entry name" value="TEICHOIC ACID GLYCEROL-PHOSPHATE PRIMASE"/>
    <property type="match status" value="1"/>
</dbReference>
<keyword evidence="4" id="KW-0808">Transferase</keyword>
<evidence type="ECO:0000256" key="2">
    <source>
        <dbReference type="ARBA" id="ARBA00010488"/>
    </source>
</evidence>
<gene>
    <name evidence="7" type="ORF">JR050_15580</name>
</gene>
<keyword evidence="8" id="KW-1185">Reference proteome</keyword>
<evidence type="ECO:0000256" key="6">
    <source>
        <dbReference type="ARBA" id="ARBA00023136"/>
    </source>
</evidence>
<dbReference type="Gene3D" id="3.40.50.12580">
    <property type="match status" value="1"/>
</dbReference>
<evidence type="ECO:0000256" key="5">
    <source>
        <dbReference type="ARBA" id="ARBA00022944"/>
    </source>
</evidence>
<evidence type="ECO:0000256" key="4">
    <source>
        <dbReference type="ARBA" id="ARBA00022679"/>
    </source>
</evidence>
<keyword evidence="6" id="KW-0472">Membrane</keyword>
<reference evidence="7 8" key="1">
    <citation type="submission" date="2021-02" db="EMBL/GenBank/DDBJ databases">
        <title>Bacillus sp. RD4P76, an endophyte from a halophyte.</title>
        <authorList>
            <person name="Sun J.-Q."/>
        </authorList>
    </citation>
    <scope>NUCLEOTIDE SEQUENCE [LARGE SCALE GENOMIC DNA]</scope>
    <source>
        <strain evidence="7 8">RD4P76</strain>
    </source>
</reference>
<sequence>MIRGLKSKIKNYLLRHTINEVNVTSTNINISVGKLRPFPLINRYVVFKDRQSGRRIEKKVNGQTASLQISELQDVSSMGTFDVYLKTFLLISNLKQRSKHRKKLIKNDYEDKSLKIKVIQTKNNNLSIKVDEILFHHKVVDLKALGGNVSIQGQLVANKNIVPDSFEIIFIRRDNKKSHSYRLDLKSLEHNVYEYFGILPIKKIRQDLVMNSRWDTVIQVRDEHHTVIQRELVNLNEYREFPREEQRYLFNIEDEENVLAFYATMGIQSLALWYTDKAQFEKTYNIAKGKSIFNDTCEDEPLDSKMVFFESFFGKNYSGSPKYIYEEMLRNEKFRDYTFVWSYIGNNPDEIPGDPILVDREREEYYRYLGKAKYWVNNILFPVHRKREGNQYLQTWHGTPLKKLGFDIEIEGPETLARENFYIESRNWDYLISANRYSSEIFGRAFKFDKEIIEKGYPLNDIFYANDLSEKIKTIKSKLNIPSDKKVILYAPTWRDNEMVGSWKHSFNLKFDLEQFYQHLKDDYVLILRMHHLVAESLHIDEKYESFVYELSKYDDIQELYVISDILITDYSSVFFDYANSRKPILFYAYDYDLYRENIRGFYLNMEQDLPGPIIKTSQDLLDSILHIENVSKQYQAKYEDFYNTYCYLDDGNASKRVIETVFD</sequence>
<comment type="caution">
    <text evidence="7">The sequence shown here is derived from an EMBL/GenBank/DDBJ whole genome shotgun (WGS) entry which is preliminary data.</text>
</comment>
<comment type="similarity">
    <text evidence="2">Belongs to the CDP-glycerol glycerophosphotransferase family.</text>
</comment>
<proteinExistence type="inferred from homology"/>
<dbReference type="InterPro" id="IPR043148">
    <property type="entry name" value="TagF_C"/>
</dbReference>
<dbReference type="RefSeq" id="WP_204204447.1">
    <property type="nucleotide sequence ID" value="NZ_JAFELM010000039.1"/>
</dbReference>
<dbReference type="InterPro" id="IPR043149">
    <property type="entry name" value="TagF_N"/>
</dbReference>
<dbReference type="SUPFAM" id="SSF53756">
    <property type="entry name" value="UDP-Glycosyltransferase/glycogen phosphorylase"/>
    <property type="match status" value="1"/>
</dbReference>
<evidence type="ECO:0000256" key="3">
    <source>
        <dbReference type="ARBA" id="ARBA00022475"/>
    </source>
</evidence>
<dbReference type="InterPro" id="IPR007554">
    <property type="entry name" value="Glycerophosphate_synth"/>
</dbReference>
<name>A0ABS2DKR0_9BACI</name>